<sequence>MALLSGGFMPKTMLQPPTFKPYRHPNNGIIKCSQPSKPRPKPGKPPQTNGEEKMTSPSSSKKDSKQLDQKSNKAKSQGSANKSN</sequence>
<gene>
    <name evidence="1" type="ORF">Patl1_04914</name>
</gene>
<protein>
    <submittedName>
        <fullName evidence="1">Uncharacterized protein</fullName>
    </submittedName>
</protein>
<evidence type="ECO:0000313" key="2">
    <source>
        <dbReference type="Proteomes" id="UP001164250"/>
    </source>
</evidence>
<reference evidence="2" key="1">
    <citation type="journal article" date="2023" name="G3 (Bethesda)">
        <title>Genome assembly and association tests identify interacting loci associated with vigor, precocity, and sex in interspecific pistachio rootstocks.</title>
        <authorList>
            <person name="Palmer W."/>
            <person name="Jacygrad E."/>
            <person name="Sagayaradj S."/>
            <person name="Cavanaugh K."/>
            <person name="Han R."/>
            <person name="Bertier L."/>
            <person name="Beede B."/>
            <person name="Kafkas S."/>
            <person name="Golino D."/>
            <person name="Preece J."/>
            <person name="Michelmore R."/>
        </authorList>
    </citation>
    <scope>NUCLEOTIDE SEQUENCE [LARGE SCALE GENOMIC DNA]</scope>
</reference>
<comment type="caution">
    <text evidence="1">The sequence shown here is derived from an EMBL/GenBank/DDBJ whole genome shotgun (WGS) entry which is preliminary data.</text>
</comment>
<keyword evidence="2" id="KW-1185">Reference proteome</keyword>
<proteinExistence type="predicted"/>
<accession>A0ACC1BVC4</accession>
<organism evidence="1 2">
    <name type="scientific">Pistacia atlantica</name>
    <dbReference type="NCBI Taxonomy" id="434234"/>
    <lineage>
        <taxon>Eukaryota</taxon>
        <taxon>Viridiplantae</taxon>
        <taxon>Streptophyta</taxon>
        <taxon>Embryophyta</taxon>
        <taxon>Tracheophyta</taxon>
        <taxon>Spermatophyta</taxon>
        <taxon>Magnoliopsida</taxon>
        <taxon>eudicotyledons</taxon>
        <taxon>Gunneridae</taxon>
        <taxon>Pentapetalae</taxon>
        <taxon>rosids</taxon>
        <taxon>malvids</taxon>
        <taxon>Sapindales</taxon>
        <taxon>Anacardiaceae</taxon>
        <taxon>Pistacia</taxon>
    </lineage>
</organism>
<evidence type="ECO:0000313" key="1">
    <source>
        <dbReference type="EMBL" id="KAJ0102895.1"/>
    </source>
</evidence>
<dbReference type="Proteomes" id="UP001164250">
    <property type="component" value="Chromosome 3"/>
</dbReference>
<dbReference type="EMBL" id="CM047899">
    <property type="protein sequence ID" value="KAJ0102895.1"/>
    <property type="molecule type" value="Genomic_DNA"/>
</dbReference>
<name>A0ACC1BVC4_9ROSI</name>